<dbReference type="PANTHER" id="PTHR30217:SF12">
    <property type="entry name" value="U32 FAMILY PEPTIDASE"/>
    <property type="match status" value="1"/>
</dbReference>
<dbReference type="EMBL" id="AWVI01000079">
    <property type="protein sequence ID" value="ERK42718.1"/>
    <property type="molecule type" value="Genomic_DNA"/>
</dbReference>
<dbReference type="HOGENOM" id="CLU_011540_1_0_9"/>
<dbReference type="AlphaFoldDB" id="U2QN28"/>
<organism evidence="1 2">
    <name type="scientific">Faecalitalea cylindroides ATCC 27803</name>
    <dbReference type="NCBI Taxonomy" id="649755"/>
    <lineage>
        <taxon>Bacteria</taxon>
        <taxon>Bacillati</taxon>
        <taxon>Bacillota</taxon>
        <taxon>Erysipelotrichia</taxon>
        <taxon>Erysipelotrichales</taxon>
        <taxon>Erysipelotrichaceae</taxon>
        <taxon>Faecalitalea</taxon>
    </lineage>
</organism>
<dbReference type="Proteomes" id="UP000016658">
    <property type="component" value="Unassembled WGS sequence"/>
</dbReference>
<dbReference type="InterPro" id="IPR051454">
    <property type="entry name" value="RNA/ubiquinone_mod_enzymes"/>
</dbReference>
<evidence type="ECO:0000313" key="1">
    <source>
        <dbReference type="EMBL" id="ERK42718.1"/>
    </source>
</evidence>
<accession>U2QN28</accession>
<dbReference type="Pfam" id="PF01136">
    <property type="entry name" value="Peptidase_U32"/>
    <property type="match status" value="1"/>
</dbReference>
<proteinExistence type="predicted"/>
<dbReference type="InterPro" id="IPR001539">
    <property type="entry name" value="Peptidase_U32"/>
</dbReference>
<name>U2QN28_9FIRM</name>
<comment type="caution">
    <text evidence="1">The sequence shown here is derived from an EMBL/GenBank/DDBJ whole genome shotgun (WGS) entry which is preliminary data.</text>
</comment>
<evidence type="ECO:0000313" key="2">
    <source>
        <dbReference type="Proteomes" id="UP000016658"/>
    </source>
</evidence>
<dbReference type="PANTHER" id="PTHR30217">
    <property type="entry name" value="PEPTIDASE U32 FAMILY"/>
    <property type="match status" value="1"/>
</dbReference>
<gene>
    <name evidence="1" type="ORF">HMPREF0367_01602</name>
</gene>
<sequence length="282" mass="32894">MVFMYISTIHSLESLEKLKEAGIDAVIIGIPYYSIRHCIEVDKTNLQVWKDKCKELNIKLYVNFLRMCSENEMEKAKEWMQIFKDINMDGIYYADEGILYIAQEMNIQNKLIYQPETLVTSSMDVNFYLEQGIQAVSLAHEMSLDEIMMIAQAADHLEVLVNGYFSIMYSRRPLISNYLDAINSNAVKENKRYDLIEKTRDEQMPIYEDHAGTHIFSANPISSFEQMDSLKEAGIKRFRIDSIFFDDGYTIQVLNAYKTKTNLNIGCDRWYHETTIKKKEGQ</sequence>
<protein>
    <submittedName>
        <fullName evidence="1">Peptidase, U32 family</fullName>
    </submittedName>
</protein>
<reference evidence="1 2" key="1">
    <citation type="submission" date="2013-06" db="EMBL/GenBank/DDBJ databases">
        <authorList>
            <person name="Weinstock G."/>
            <person name="Sodergren E."/>
            <person name="Lobos E.A."/>
            <person name="Fulton L."/>
            <person name="Fulton R."/>
            <person name="Courtney L."/>
            <person name="Fronick C."/>
            <person name="O'Laughlin M."/>
            <person name="Godfrey J."/>
            <person name="Wilson R.M."/>
            <person name="Miner T."/>
            <person name="Farmer C."/>
            <person name="Delehaunty K."/>
            <person name="Cordes M."/>
            <person name="Minx P."/>
            <person name="Tomlinson C."/>
            <person name="Chen J."/>
            <person name="Wollam A."/>
            <person name="Pepin K.H."/>
            <person name="Bhonagiri V."/>
            <person name="Zhang X."/>
            <person name="Warren W."/>
            <person name="Mitreva M."/>
            <person name="Mardis E.R."/>
            <person name="Wilson R.K."/>
        </authorList>
    </citation>
    <scope>NUCLEOTIDE SEQUENCE [LARGE SCALE GENOMIC DNA]</scope>
    <source>
        <strain evidence="1 2">ATCC 27803</strain>
    </source>
</reference>